<keyword evidence="3" id="KW-1185">Reference proteome</keyword>
<dbReference type="Proteomes" id="UP000648075">
    <property type="component" value="Unassembled WGS sequence"/>
</dbReference>
<reference evidence="2" key="2">
    <citation type="submission" date="2020-09" db="EMBL/GenBank/DDBJ databases">
        <authorList>
            <person name="Sun Q."/>
            <person name="Kim S."/>
        </authorList>
    </citation>
    <scope>NUCLEOTIDE SEQUENCE</scope>
    <source>
        <strain evidence="2">KCTC 32255</strain>
    </source>
</reference>
<evidence type="ECO:0000313" key="2">
    <source>
        <dbReference type="EMBL" id="GGZ02050.1"/>
    </source>
</evidence>
<reference evidence="2" key="1">
    <citation type="journal article" date="2014" name="Int. J. Syst. Evol. Microbiol.">
        <title>Complete genome sequence of Corynebacterium casei LMG S-19264T (=DSM 44701T), isolated from a smear-ripened cheese.</title>
        <authorList>
            <consortium name="US DOE Joint Genome Institute (JGI-PGF)"/>
            <person name="Walter F."/>
            <person name="Albersmeier A."/>
            <person name="Kalinowski J."/>
            <person name="Ruckert C."/>
        </authorList>
    </citation>
    <scope>NUCLEOTIDE SEQUENCE</scope>
    <source>
        <strain evidence="2">KCTC 32255</strain>
    </source>
</reference>
<feature type="domain" description="SnoaL-like" evidence="1">
    <location>
        <begin position="17"/>
        <end position="115"/>
    </location>
</feature>
<sequence length="134" mass="14850">MTDTPHPLIAGLTRGWAGDLETLLSLYTEDCRFEDKPFGLVHHGHAGVKEVFEFTFSMMPDFKVTYHRHTEIGDTAAAEWTFTGSFHGEFEGRRHAGTPVSMDGVSFMTLRDGKILTNCDYHNLGTLSAQLAAA</sequence>
<dbReference type="Gene3D" id="3.10.450.50">
    <property type="match status" value="1"/>
</dbReference>
<gene>
    <name evidence="2" type="ORF">GCM10011614_16240</name>
</gene>
<comment type="caution">
    <text evidence="2">The sequence shown here is derived from an EMBL/GenBank/DDBJ whole genome shotgun (WGS) entry which is preliminary data.</text>
</comment>
<dbReference type="EMBL" id="BMZA01000004">
    <property type="protein sequence ID" value="GGZ02050.1"/>
    <property type="molecule type" value="Genomic_DNA"/>
</dbReference>
<evidence type="ECO:0000313" key="3">
    <source>
        <dbReference type="Proteomes" id="UP000648075"/>
    </source>
</evidence>
<dbReference type="SUPFAM" id="SSF54427">
    <property type="entry name" value="NTF2-like"/>
    <property type="match status" value="1"/>
</dbReference>
<dbReference type="InterPro" id="IPR032710">
    <property type="entry name" value="NTF2-like_dom_sf"/>
</dbReference>
<protein>
    <recommendedName>
        <fullName evidence="1">SnoaL-like domain-containing protein</fullName>
    </recommendedName>
</protein>
<accession>A0A918UEV0</accession>
<organism evidence="2 3">
    <name type="scientific">Novosphingobium colocasiae</name>
    <dbReference type="NCBI Taxonomy" id="1256513"/>
    <lineage>
        <taxon>Bacteria</taxon>
        <taxon>Pseudomonadati</taxon>
        <taxon>Pseudomonadota</taxon>
        <taxon>Alphaproteobacteria</taxon>
        <taxon>Sphingomonadales</taxon>
        <taxon>Sphingomonadaceae</taxon>
        <taxon>Novosphingobium</taxon>
    </lineage>
</organism>
<dbReference type="RefSeq" id="WP_189620683.1">
    <property type="nucleotide sequence ID" value="NZ_BMZA01000004.1"/>
</dbReference>
<name>A0A918UEV0_9SPHN</name>
<proteinExistence type="predicted"/>
<dbReference type="InterPro" id="IPR037401">
    <property type="entry name" value="SnoaL-like"/>
</dbReference>
<dbReference type="AlphaFoldDB" id="A0A918UEV0"/>
<evidence type="ECO:0000259" key="1">
    <source>
        <dbReference type="Pfam" id="PF12680"/>
    </source>
</evidence>
<dbReference type="Pfam" id="PF12680">
    <property type="entry name" value="SnoaL_2"/>
    <property type="match status" value="1"/>
</dbReference>